<reference evidence="1 2" key="2">
    <citation type="submission" date="2020-06" db="EMBL/GenBank/DDBJ databases">
        <title>Ramlibacter rhizophilus sp. nov., isolated from rhizosphere soil of national flower Mugunghwa from South Korea.</title>
        <authorList>
            <person name="Zheng-Fei Y."/>
            <person name="Huan T."/>
        </authorList>
    </citation>
    <scope>NUCLEOTIDE SEQUENCE [LARGE SCALE GENOMIC DNA]</scope>
    <source>
        <strain evidence="1 2">B156</strain>
    </source>
</reference>
<organism evidence="1 2">
    <name type="scientific">Ramlibacter montanisoli</name>
    <dbReference type="NCBI Taxonomy" id="2732512"/>
    <lineage>
        <taxon>Bacteria</taxon>
        <taxon>Pseudomonadati</taxon>
        <taxon>Pseudomonadota</taxon>
        <taxon>Betaproteobacteria</taxon>
        <taxon>Burkholderiales</taxon>
        <taxon>Comamonadaceae</taxon>
        <taxon>Ramlibacter</taxon>
    </lineage>
</organism>
<dbReference type="AlphaFoldDB" id="A0A849KBS0"/>
<accession>A0A849KBS0</accession>
<proteinExistence type="predicted"/>
<sequence length="402" mass="43854">MTGALPALAGVVQQPFMRPDGTICTTPGYDPATRLYGSFGAPNGSRAEDPTRDDAEAALARLDALLEEFHFVDAVDRAAALSAMLTAAVRPGLPTAPMFVVRAHVPGSGKSYLCELISAIASPRRAAPLAFPGSDDECEKVLLAQFRRGSAVIEFDNVTRDLQPYKTLCTALTSERISGRVRWASRIIELSTRSLMLANGNNVDPVGDLARRCITVRLDVLTERPAERSFNEPNLLEVVRQHRGEYVAAALTVVRAWLVAGMPKTECPEQGSFNRWSDWCRHPLLWLGKPDPVGSMRVAHQEDPGRVLLGRLLTILHGRAGSGPVMARDLVGWAADEHPGADDEQSLGEILDEIAGDRGGAINRRRLGRWLKAQTGHIVGGLRLQRYPRRMNAETWHVVAAV</sequence>
<reference evidence="1 2" key="1">
    <citation type="submission" date="2020-05" db="EMBL/GenBank/DDBJ databases">
        <authorList>
            <person name="Khan S.A."/>
            <person name="Jeon C.O."/>
            <person name="Chun B.H."/>
        </authorList>
    </citation>
    <scope>NUCLEOTIDE SEQUENCE [LARGE SCALE GENOMIC DNA]</scope>
    <source>
        <strain evidence="1 2">B156</strain>
    </source>
</reference>
<gene>
    <name evidence="1" type="ORF">HK415_11085</name>
</gene>
<comment type="caution">
    <text evidence="1">The sequence shown here is derived from an EMBL/GenBank/DDBJ whole genome shotgun (WGS) entry which is preliminary data.</text>
</comment>
<name>A0A849KBS0_9BURK</name>
<dbReference type="EMBL" id="JABFCS010000001">
    <property type="protein sequence ID" value="NNU43577.1"/>
    <property type="molecule type" value="Genomic_DNA"/>
</dbReference>
<evidence type="ECO:0000313" key="2">
    <source>
        <dbReference type="Proteomes" id="UP000552954"/>
    </source>
</evidence>
<evidence type="ECO:0000313" key="1">
    <source>
        <dbReference type="EMBL" id="NNU43577.1"/>
    </source>
</evidence>
<keyword evidence="2" id="KW-1185">Reference proteome</keyword>
<protein>
    <submittedName>
        <fullName evidence="1">Uncharacterized protein</fullName>
    </submittedName>
</protein>
<dbReference type="Proteomes" id="UP000552954">
    <property type="component" value="Unassembled WGS sequence"/>
</dbReference>
<dbReference type="RefSeq" id="WP_171558982.1">
    <property type="nucleotide sequence ID" value="NZ_JABFCS010000001.1"/>
</dbReference>